<reference evidence="5 6" key="1">
    <citation type="journal article" date="2013" name="Genome Announc.">
        <title>Draft Genome Sequence for Desulfovibrio africanus Strain PCS.</title>
        <authorList>
            <person name="Brown S.D."/>
            <person name="Utturkar S.M."/>
            <person name="Arkin A.P."/>
            <person name="Deutschbauer A.M."/>
            <person name="Elias D.A."/>
            <person name="Hazen T.C."/>
            <person name="Chakraborty R."/>
        </authorList>
    </citation>
    <scope>NUCLEOTIDE SEQUENCE [LARGE SCALE GENOMIC DNA]</scope>
    <source>
        <strain evidence="5 6">PCS</strain>
    </source>
</reference>
<dbReference type="SMART" id="SM00935">
    <property type="entry name" value="OmpH"/>
    <property type="match status" value="1"/>
</dbReference>
<dbReference type="GO" id="GO:0051082">
    <property type="term" value="F:unfolded protein binding"/>
    <property type="evidence" value="ECO:0007669"/>
    <property type="project" value="InterPro"/>
</dbReference>
<dbReference type="Pfam" id="PF03938">
    <property type="entry name" value="OmpH"/>
    <property type="match status" value="1"/>
</dbReference>
<dbReference type="GO" id="GO:0050821">
    <property type="term" value="P:protein stabilization"/>
    <property type="evidence" value="ECO:0007669"/>
    <property type="project" value="TreeGrafter"/>
</dbReference>
<dbReference type="Proteomes" id="UP000011922">
    <property type="component" value="Unassembled WGS sequence"/>
</dbReference>
<feature type="region of interest" description="Disordered" evidence="3">
    <location>
        <begin position="64"/>
        <end position="86"/>
    </location>
</feature>
<feature type="compositionally biased region" description="Basic and acidic residues" evidence="3">
    <location>
        <begin position="73"/>
        <end position="86"/>
    </location>
</feature>
<organism evidence="5 6">
    <name type="scientific">Desulfocurvibacter africanus PCS</name>
    <dbReference type="NCBI Taxonomy" id="1262666"/>
    <lineage>
        <taxon>Bacteria</taxon>
        <taxon>Pseudomonadati</taxon>
        <taxon>Thermodesulfobacteriota</taxon>
        <taxon>Desulfovibrionia</taxon>
        <taxon>Desulfovibrionales</taxon>
        <taxon>Desulfovibrionaceae</taxon>
        <taxon>Desulfocurvibacter</taxon>
    </lineage>
</organism>
<evidence type="ECO:0000256" key="4">
    <source>
        <dbReference type="SAM" id="SignalP"/>
    </source>
</evidence>
<dbReference type="AlphaFoldDB" id="M5PTI9"/>
<dbReference type="PATRIC" id="fig|1262666.3.peg.1942"/>
<comment type="similarity">
    <text evidence="1">Belongs to the Skp family.</text>
</comment>
<comment type="caution">
    <text evidence="5">The sequence shown here is derived from an EMBL/GenBank/DDBJ whole genome shotgun (WGS) entry which is preliminary data.</text>
</comment>
<keyword evidence="2 4" id="KW-0732">Signal</keyword>
<evidence type="ECO:0000256" key="1">
    <source>
        <dbReference type="ARBA" id="ARBA00009091"/>
    </source>
</evidence>
<gene>
    <name evidence="5" type="ORF">PCS_01917</name>
</gene>
<evidence type="ECO:0000313" key="5">
    <source>
        <dbReference type="EMBL" id="EMG37404.1"/>
    </source>
</evidence>
<feature type="region of interest" description="Disordered" evidence="3">
    <location>
        <begin position="162"/>
        <end position="212"/>
    </location>
</feature>
<protein>
    <submittedName>
        <fullName evidence="5">Periplasmic chaperone for outer membrane proteins Skp</fullName>
    </submittedName>
</protein>
<dbReference type="PROSITE" id="PS51257">
    <property type="entry name" value="PROKAR_LIPOPROTEIN"/>
    <property type="match status" value="1"/>
</dbReference>
<dbReference type="InterPro" id="IPR005632">
    <property type="entry name" value="Chaperone_Skp"/>
</dbReference>
<dbReference type="InterPro" id="IPR024930">
    <property type="entry name" value="Skp_dom_sf"/>
</dbReference>
<dbReference type="OrthoDB" id="5456265at2"/>
<evidence type="ECO:0000256" key="3">
    <source>
        <dbReference type="SAM" id="MobiDB-lite"/>
    </source>
</evidence>
<dbReference type="GO" id="GO:0005829">
    <property type="term" value="C:cytosol"/>
    <property type="evidence" value="ECO:0007669"/>
    <property type="project" value="TreeGrafter"/>
</dbReference>
<feature type="signal peptide" evidence="4">
    <location>
        <begin position="1"/>
        <end position="19"/>
    </location>
</feature>
<feature type="chain" id="PRO_5004069463" evidence="4">
    <location>
        <begin position="20"/>
        <end position="212"/>
    </location>
</feature>
<evidence type="ECO:0000256" key="2">
    <source>
        <dbReference type="ARBA" id="ARBA00022729"/>
    </source>
</evidence>
<evidence type="ECO:0000313" key="6">
    <source>
        <dbReference type="Proteomes" id="UP000011922"/>
    </source>
</evidence>
<feature type="compositionally biased region" description="Low complexity" evidence="3">
    <location>
        <begin position="180"/>
        <end position="212"/>
    </location>
</feature>
<dbReference type="RefSeq" id="WP_005986549.1">
    <property type="nucleotide sequence ID" value="NZ_AOSV01000019.1"/>
</dbReference>
<dbReference type="Gene3D" id="3.30.910.20">
    <property type="entry name" value="Skp domain"/>
    <property type="match status" value="1"/>
</dbReference>
<accession>M5PTI9</accession>
<dbReference type="PANTHER" id="PTHR35089">
    <property type="entry name" value="CHAPERONE PROTEIN SKP"/>
    <property type="match status" value="1"/>
</dbReference>
<dbReference type="EMBL" id="AOSV01000019">
    <property type="protein sequence ID" value="EMG37404.1"/>
    <property type="molecule type" value="Genomic_DNA"/>
</dbReference>
<dbReference type="PANTHER" id="PTHR35089:SF1">
    <property type="entry name" value="CHAPERONE PROTEIN SKP"/>
    <property type="match status" value="1"/>
</dbReference>
<dbReference type="SUPFAM" id="SSF111384">
    <property type="entry name" value="OmpH-like"/>
    <property type="match status" value="1"/>
</dbReference>
<name>M5PTI9_DESAF</name>
<sequence>MNIRKYLALMLLPALALLAACNDNGGTAGAGGSVALIDQNRLYMESQTGKKGMEMLQGMSGDMQSQLQSMQEEMSKEGTEQEKQERSRRFQQTLSAAQAKMGAEQTRIVGILQENVTAVLDEFRKERGIAVVLPVENALSYDKSLDITDDVIAALDKRTIDLSKPAEQGATPAGEPEEQPAPAVEKPAEQPAEQQAPAEQPAQPAEPAKPAQ</sequence>
<proteinExistence type="inferred from homology"/>